<reference evidence="2" key="1">
    <citation type="journal article" date="2023" name="G3 (Bethesda)">
        <title>Whole genome assemblies of Zophobas morio and Tenebrio molitor.</title>
        <authorList>
            <person name="Kaur S."/>
            <person name="Stinson S.A."/>
            <person name="diCenzo G.C."/>
        </authorList>
    </citation>
    <scope>NUCLEOTIDE SEQUENCE</scope>
    <source>
        <strain evidence="2">QUZm001</strain>
    </source>
</reference>
<comment type="caution">
    <text evidence="2">The sequence shown here is derived from an EMBL/GenBank/DDBJ whole genome shotgun (WGS) entry which is preliminary data.</text>
</comment>
<gene>
    <name evidence="2" type="ORF">Zmor_019838</name>
</gene>
<keyword evidence="3" id="KW-1185">Reference proteome</keyword>
<protein>
    <recommendedName>
        <fullName evidence="4">Lipoprotein</fullName>
    </recommendedName>
</protein>
<dbReference type="AlphaFoldDB" id="A0AA38I2V5"/>
<keyword evidence="1" id="KW-0732">Signal</keyword>
<dbReference type="PROSITE" id="PS51257">
    <property type="entry name" value="PROKAR_LIPOPROTEIN"/>
    <property type="match status" value="1"/>
</dbReference>
<accession>A0AA38I2V5</accession>
<evidence type="ECO:0000313" key="3">
    <source>
        <dbReference type="Proteomes" id="UP001168821"/>
    </source>
</evidence>
<evidence type="ECO:0000256" key="1">
    <source>
        <dbReference type="SAM" id="SignalP"/>
    </source>
</evidence>
<evidence type="ECO:0000313" key="2">
    <source>
        <dbReference type="EMBL" id="KAJ3648000.1"/>
    </source>
</evidence>
<feature type="signal peptide" evidence="1">
    <location>
        <begin position="1"/>
        <end position="22"/>
    </location>
</feature>
<dbReference type="PANTHER" id="PTHR31649">
    <property type="entry name" value="AGAP009604-PA"/>
    <property type="match status" value="1"/>
</dbReference>
<dbReference type="PANTHER" id="PTHR31649:SF10">
    <property type="entry name" value="IP19903P-RELATED"/>
    <property type="match status" value="1"/>
</dbReference>
<feature type="chain" id="PRO_5041390625" description="Lipoprotein" evidence="1">
    <location>
        <begin position="23"/>
        <end position="170"/>
    </location>
</feature>
<proteinExistence type="predicted"/>
<evidence type="ECO:0008006" key="4">
    <source>
        <dbReference type="Google" id="ProtNLM"/>
    </source>
</evidence>
<sequence length="170" mass="19625">MIRFKLLFATTLLFSCIFCTCGYPYFYWREYTGTIPSDAIVAGQDISGKDLYIEAIAVLNGPKKTDKYIKILSGEQNHLRWVVTTAKDFHEDMEDKVGVIGRHEDGWGVTHIGRISYEGETKIGKVNLFRAGKANFYFHDRGTERDIGDNYLFEVLYYNDDYVIEPRSLH</sequence>
<name>A0AA38I2V5_9CUCU</name>
<dbReference type="Proteomes" id="UP001168821">
    <property type="component" value="Unassembled WGS sequence"/>
</dbReference>
<dbReference type="EMBL" id="JALNTZ010000006">
    <property type="protein sequence ID" value="KAJ3648000.1"/>
    <property type="molecule type" value="Genomic_DNA"/>
</dbReference>
<organism evidence="2 3">
    <name type="scientific">Zophobas morio</name>
    <dbReference type="NCBI Taxonomy" id="2755281"/>
    <lineage>
        <taxon>Eukaryota</taxon>
        <taxon>Metazoa</taxon>
        <taxon>Ecdysozoa</taxon>
        <taxon>Arthropoda</taxon>
        <taxon>Hexapoda</taxon>
        <taxon>Insecta</taxon>
        <taxon>Pterygota</taxon>
        <taxon>Neoptera</taxon>
        <taxon>Endopterygota</taxon>
        <taxon>Coleoptera</taxon>
        <taxon>Polyphaga</taxon>
        <taxon>Cucujiformia</taxon>
        <taxon>Tenebrionidae</taxon>
        <taxon>Zophobas</taxon>
    </lineage>
</organism>